<dbReference type="Proteomes" id="UP001152747">
    <property type="component" value="Unassembled WGS sequence"/>
</dbReference>
<accession>A0A9P1ICC0</accession>
<keyword evidence="2" id="KW-1133">Transmembrane helix</keyword>
<dbReference type="EMBL" id="CANHGI010000002">
    <property type="protein sequence ID" value="CAI5442411.1"/>
    <property type="molecule type" value="Genomic_DNA"/>
</dbReference>
<organism evidence="3 4">
    <name type="scientific">Caenorhabditis angaria</name>
    <dbReference type="NCBI Taxonomy" id="860376"/>
    <lineage>
        <taxon>Eukaryota</taxon>
        <taxon>Metazoa</taxon>
        <taxon>Ecdysozoa</taxon>
        <taxon>Nematoda</taxon>
        <taxon>Chromadorea</taxon>
        <taxon>Rhabditida</taxon>
        <taxon>Rhabditina</taxon>
        <taxon>Rhabditomorpha</taxon>
        <taxon>Rhabditoidea</taxon>
        <taxon>Rhabditidae</taxon>
        <taxon>Peloderinae</taxon>
        <taxon>Caenorhabditis</taxon>
    </lineage>
</organism>
<keyword evidence="2" id="KW-0472">Membrane</keyword>
<evidence type="ECO:0000256" key="1">
    <source>
        <dbReference type="SAM" id="MobiDB-lite"/>
    </source>
</evidence>
<dbReference type="OrthoDB" id="5816875at2759"/>
<evidence type="ECO:0000313" key="4">
    <source>
        <dbReference type="Proteomes" id="UP001152747"/>
    </source>
</evidence>
<sequence>MEQSAAYSIMDGSLVKTDQVKTVINIFMLVIVFLILLFLIIHFFIRLHYKSQTEYAVAELRAKFDKDYKDTTGASPFAKKEGKNKDPVKAPTGQVQGPVIPTGTNQKFPIQMTPDQAAPILHHMALGKPPKSAENANYAVYYTQAIP</sequence>
<comment type="caution">
    <text evidence="3">The sequence shown here is derived from an EMBL/GenBank/DDBJ whole genome shotgun (WGS) entry which is preliminary data.</text>
</comment>
<reference evidence="3" key="1">
    <citation type="submission" date="2022-11" db="EMBL/GenBank/DDBJ databases">
        <authorList>
            <person name="Kikuchi T."/>
        </authorList>
    </citation>
    <scope>NUCLEOTIDE SEQUENCE</scope>
    <source>
        <strain evidence="3">PS1010</strain>
    </source>
</reference>
<feature type="transmembrane region" description="Helical" evidence="2">
    <location>
        <begin position="23"/>
        <end position="45"/>
    </location>
</feature>
<dbReference type="AlphaFoldDB" id="A0A9P1ICC0"/>
<name>A0A9P1ICC0_9PELO</name>
<protein>
    <submittedName>
        <fullName evidence="3">Uncharacterized protein</fullName>
    </submittedName>
</protein>
<evidence type="ECO:0000313" key="3">
    <source>
        <dbReference type="EMBL" id="CAI5442411.1"/>
    </source>
</evidence>
<feature type="compositionally biased region" description="Basic and acidic residues" evidence="1">
    <location>
        <begin position="78"/>
        <end position="88"/>
    </location>
</feature>
<evidence type="ECO:0000256" key="2">
    <source>
        <dbReference type="SAM" id="Phobius"/>
    </source>
</evidence>
<keyword evidence="2" id="KW-0812">Transmembrane</keyword>
<feature type="region of interest" description="Disordered" evidence="1">
    <location>
        <begin position="73"/>
        <end position="106"/>
    </location>
</feature>
<proteinExistence type="predicted"/>
<gene>
    <name evidence="3" type="ORF">CAMP_LOCUS5048</name>
</gene>
<keyword evidence="4" id="KW-1185">Reference proteome</keyword>